<dbReference type="Proteomes" id="UP000541444">
    <property type="component" value="Unassembled WGS sequence"/>
</dbReference>
<dbReference type="Pfam" id="PF13456">
    <property type="entry name" value="RVT_3"/>
    <property type="match status" value="1"/>
</dbReference>
<gene>
    <name evidence="2" type="ORF">GIB67_018316</name>
</gene>
<reference evidence="2 3" key="1">
    <citation type="journal article" date="2020" name="IScience">
        <title>Genome Sequencing of the Endangered Kingdonia uniflora (Circaeasteraceae, Ranunculales) Reveals Potential Mechanisms of Evolutionary Specialization.</title>
        <authorList>
            <person name="Sun Y."/>
            <person name="Deng T."/>
            <person name="Zhang A."/>
            <person name="Moore M.J."/>
            <person name="Landis J.B."/>
            <person name="Lin N."/>
            <person name="Zhang H."/>
            <person name="Zhang X."/>
            <person name="Huang J."/>
            <person name="Zhang X."/>
            <person name="Sun H."/>
            <person name="Wang H."/>
        </authorList>
    </citation>
    <scope>NUCLEOTIDE SEQUENCE [LARGE SCALE GENOMIC DNA]</scope>
    <source>
        <strain evidence="2">TB1705</strain>
        <tissue evidence="2">Leaf</tissue>
    </source>
</reference>
<name>A0A7J7MIZ1_9MAGN</name>
<dbReference type="OrthoDB" id="1732437at2759"/>
<dbReference type="InterPro" id="IPR002156">
    <property type="entry name" value="RNaseH_domain"/>
</dbReference>
<evidence type="ECO:0000259" key="1">
    <source>
        <dbReference type="PROSITE" id="PS50879"/>
    </source>
</evidence>
<dbReference type="CDD" id="cd06222">
    <property type="entry name" value="RNase_H_like"/>
    <property type="match status" value="1"/>
</dbReference>
<evidence type="ECO:0000313" key="3">
    <source>
        <dbReference type="Proteomes" id="UP000541444"/>
    </source>
</evidence>
<evidence type="ECO:0000313" key="2">
    <source>
        <dbReference type="EMBL" id="KAF6154879.1"/>
    </source>
</evidence>
<dbReference type="GO" id="GO:0003676">
    <property type="term" value="F:nucleic acid binding"/>
    <property type="evidence" value="ECO:0007669"/>
    <property type="project" value="InterPro"/>
</dbReference>
<dbReference type="Pfam" id="PF13966">
    <property type="entry name" value="zf-RVT"/>
    <property type="match status" value="1"/>
</dbReference>
<comment type="caution">
    <text evidence="2">The sequence shown here is derived from an EMBL/GenBank/DDBJ whole genome shotgun (WGS) entry which is preliminary data.</text>
</comment>
<dbReference type="GO" id="GO:0004523">
    <property type="term" value="F:RNA-DNA hybrid ribonuclease activity"/>
    <property type="evidence" value="ECO:0007669"/>
    <property type="project" value="InterPro"/>
</dbReference>
<dbReference type="PANTHER" id="PTHR33116">
    <property type="entry name" value="REVERSE TRANSCRIPTASE ZINC-BINDING DOMAIN-CONTAINING PROTEIN-RELATED-RELATED"/>
    <property type="match status" value="1"/>
</dbReference>
<dbReference type="InterPro" id="IPR012337">
    <property type="entry name" value="RNaseH-like_sf"/>
</dbReference>
<feature type="domain" description="RNase H type-1" evidence="1">
    <location>
        <begin position="487"/>
        <end position="585"/>
    </location>
</feature>
<organism evidence="2 3">
    <name type="scientific">Kingdonia uniflora</name>
    <dbReference type="NCBI Taxonomy" id="39325"/>
    <lineage>
        <taxon>Eukaryota</taxon>
        <taxon>Viridiplantae</taxon>
        <taxon>Streptophyta</taxon>
        <taxon>Embryophyta</taxon>
        <taxon>Tracheophyta</taxon>
        <taxon>Spermatophyta</taxon>
        <taxon>Magnoliopsida</taxon>
        <taxon>Ranunculales</taxon>
        <taxon>Circaeasteraceae</taxon>
        <taxon>Kingdonia</taxon>
    </lineage>
</organism>
<dbReference type="PANTHER" id="PTHR33116:SF78">
    <property type="entry name" value="OS12G0587133 PROTEIN"/>
    <property type="match status" value="1"/>
</dbReference>
<keyword evidence="3" id="KW-1185">Reference proteome</keyword>
<dbReference type="AlphaFoldDB" id="A0A7J7MIZ1"/>
<proteinExistence type="predicted"/>
<dbReference type="InterPro" id="IPR036397">
    <property type="entry name" value="RNaseH_sf"/>
</dbReference>
<dbReference type="Gene3D" id="3.30.420.10">
    <property type="entry name" value="Ribonuclease H-like superfamily/Ribonuclease H"/>
    <property type="match status" value="1"/>
</dbReference>
<dbReference type="SUPFAM" id="SSF53098">
    <property type="entry name" value="Ribonuclease H-like"/>
    <property type="match status" value="1"/>
</dbReference>
<dbReference type="EMBL" id="JACGCM010001448">
    <property type="protein sequence ID" value="KAF6154879.1"/>
    <property type="molecule type" value="Genomic_DNA"/>
</dbReference>
<protein>
    <recommendedName>
        <fullName evidence="1">RNase H type-1 domain-containing protein</fullName>
    </recommendedName>
</protein>
<sequence>MSEKVERVHQQLDNDVENDVAAREMAMANQLLSQALHNEEELWWQKARINWLKSGNRNMAYFHALAHIKRNKSLIHALQNEDGRLLEDQDEIKALIVNFFSEKFSFKDHPKSDLIFRQETSGQVFSAEKSKLYLGPMNNAKKEKVKDIYGFDEGCLPTTNLGIPLVQGRVTKEILRPLVGKIKKRATGWAVNLLSLQGREVLIQSVLSSISIFSMGIYKWPTSVIKEGERILQNFLWSGELEYKKACVVTWDKVCKPFKEGGINLRWLKKISQSLMMKLTWNFLNPKDEWAKFMQAKFIVKARNFSTITKGSSIWVGVRGALEDVSAHSGWVIGDGDCINLWHDNWCSPLSLKEMINDDAIPWSDQKAKVSYIIIEGRWSIPNNLQLIFDRFGVDIHRIKINHHKPDKRVWKPDLIGKFSVKDAFKSIRNKGQPNWWFKFLFRRAIHLRLSMWGWRLCHGKLPTDDNVQKKGITLLKISSYFWELPNHDEIKININGAAKGNPGKGGIGCIFRDSEGKVLSSLAQGLGLVTNYTAECKAIIKGVELAASNGWLIAWVKSDSKSAVKAFNSDNIPWTLEAEWAKAK</sequence>
<accession>A0A7J7MIZ1</accession>
<dbReference type="InterPro" id="IPR044730">
    <property type="entry name" value="RNase_H-like_dom_plant"/>
</dbReference>
<dbReference type="InterPro" id="IPR026960">
    <property type="entry name" value="RVT-Znf"/>
</dbReference>
<dbReference type="PROSITE" id="PS50879">
    <property type="entry name" value="RNASE_H_1"/>
    <property type="match status" value="1"/>
</dbReference>